<name>A0A8J3BDG7_9ACTN</name>
<dbReference type="InterPro" id="IPR013324">
    <property type="entry name" value="RNA_pol_sigma_r3/r4-like"/>
</dbReference>
<dbReference type="InterPro" id="IPR036388">
    <property type="entry name" value="WH-like_DNA-bd_sf"/>
</dbReference>
<dbReference type="RefSeq" id="WP_189112260.1">
    <property type="nucleotide sequence ID" value="NZ_BMQC01000001.1"/>
</dbReference>
<comment type="caution">
    <text evidence="1">The sequence shown here is derived from an EMBL/GenBank/DDBJ whole genome shotgun (WGS) entry which is preliminary data.</text>
</comment>
<evidence type="ECO:0000313" key="2">
    <source>
        <dbReference type="Proteomes" id="UP000662200"/>
    </source>
</evidence>
<dbReference type="EMBL" id="BMQC01000001">
    <property type="protein sequence ID" value="GGK13430.1"/>
    <property type="molecule type" value="Genomic_DNA"/>
</dbReference>
<sequence>MTNYDRRLVERLLPTVWDPYAAYGITDSTAPDPDMPRARVDPAIRGTLYAHLADIKTGWQRAPLRPEERQAVLLYYGLDQDQRHIAHVQGVTRQTVGERVDRGVGRIVDCLNGTAA</sequence>
<reference evidence="1" key="2">
    <citation type="submission" date="2020-09" db="EMBL/GenBank/DDBJ databases">
        <authorList>
            <person name="Sun Q."/>
            <person name="Ohkuma M."/>
        </authorList>
    </citation>
    <scope>NUCLEOTIDE SEQUENCE</scope>
    <source>
        <strain evidence="1">JCM 3091</strain>
    </source>
</reference>
<protein>
    <submittedName>
        <fullName evidence="1">Uncharacterized protein</fullName>
    </submittedName>
</protein>
<dbReference type="Proteomes" id="UP000662200">
    <property type="component" value="Unassembled WGS sequence"/>
</dbReference>
<proteinExistence type="predicted"/>
<reference evidence="1" key="1">
    <citation type="journal article" date="2014" name="Int. J. Syst. Evol. Microbiol.">
        <title>Complete genome sequence of Corynebacterium casei LMG S-19264T (=DSM 44701T), isolated from a smear-ripened cheese.</title>
        <authorList>
            <consortium name="US DOE Joint Genome Institute (JGI-PGF)"/>
            <person name="Walter F."/>
            <person name="Albersmeier A."/>
            <person name="Kalinowski J."/>
            <person name="Ruckert C."/>
        </authorList>
    </citation>
    <scope>NUCLEOTIDE SEQUENCE</scope>
    <source>
        <strain evidence="1">JCM 3091</strain>
    </source>
</reference>
<dbReference type="Gene3D" id="1.10.10.10">
    <property type="entry name" value="Winged helix-like DNA-binding domain superfamily/Winged helix DNA-binding domain"/>
    <property type="match status" value="1"/>
</dbReference>
<accession>A0A8J3BDG7</accession>
<organism evidence="1 2">
    <name type="scientific">Pilimelia terevasa</name>
    <dbReference type="NCBI Taxonomy" id="53372"/>
    <lineage>
        <taxon>Bacteria</taxon>
        <taxon>Bacillati</taxon>
        <taxon>Actinomycetota</taxon>
        <taxon>Actinomycetes</taxon>
        <taxon>Micromonosporales</taxon>
        <taxon>Micromonosporaceae</taxon>
        <taxon>Pilimelia</taxon>
    </lineage>
</organism>
<dbReference type="AlphaFoldDB" id="A0A8J3BDG7"/>
<keyword evidence="2" id="KW-1185">Reference proteome</keyword>
<evidence type="ECO:0000313" key="1">
    <source>
        <dbReference type="EMBL" id="GGK13430.1"/>
    </source>
</evidence>
<gene>
    <name evidence="1" type="ORF">GCM10010124_02470</name>
</gene>
<dbReference type="SUPFAM" id="SSF88659">
    <property type="entry name" value="Sigma3 and sigma4 domains of RNA polymerase sigma factors"/>
    <property type="match status" value="1"/>
</dbReference>